<evidence type="ECO:0000313" key="12">
    <source>
        <dbReference type="Proteomes" id="UP000289738"/>
    </source>
</evidence>
<evidence type="ECO:0008006" key="13">
    <source>
        <dbReference type="Google" id="ProtNLM"/>
    </source>
</evidence>
<evidence type="ECO:0000256" key="5">
    <source>
        <dbReference type="ARBA" id="ARBA00023002"/>
    </source>
</evidence>
<evidence type="ECO:0000256" key="4">
    <source>
        <dbReference type="ARBA" id="ARBA00022723"/>
    </source>
</evidence>
<dbReference type="SUPFAM" id="SSF48264">
    <property type="entry name" value="Cytochrome P450"/>
    <property type="match status" value="2"/>
</dbReference>
<keyword evidence="4 8" id="KW-0479">Metal-binding</keyword>
<evidence type="ECO:0000256" key="10">
    <source>
        <dbReference type="SAM" id="SignalP"/>
    </source>
</evidence>
<evidence type="ECO:0000256" key="6">
    <source>
        <dbReference type="ARBA" id="ARBA00023004"/>
    </source>
</evidence>
<comment type="similarity">
    <text evidence="2">Belongs to the cytochrome P450 family.</text>
</comment>
<gene>
    <name evidence="11" type="ORF">Ahy_A01g004600</name>
</gene>
<feature type="chain" id="PRO_5019194529" description="Cytochrome P450" evidence="10">
    <location>
        <begin position="23"/>
        <end position="1077"/>
    </location>
</feature>
<feature type="transmembrane region" description="Helical" evidence="9">
    <location>
        <begin position="575"/>
        <end position="600"/>
    </location>
</feature>
<protein>
    <recommendedName>
        <fullName evidence="13">Cytochrome P450</fullName>
    </recommendedName>
</protein>
<dbReference type="PRINTS" id="PR00463">
    <property type="entry name" value="EP450I"/>
</dbReference>
<keyword evidence="9" id="KW-0472">Membrane</keyword>
<accession>A0A445EWK1</accession>
<feature type="binding site" description="axial binding residue" evidence="8">
    <location>
        <position position="1015"/>
    </location>
    <ligand>
        <name>heme</name>
        <dbReference type="ChEBI" id="CHEBI:30413"/>
    </ligand>
    <ligandPart>
        <name>Fe</name>
        <dbReference type="ChEBI" id="CHEBI:18248"/>
    </ligandPart>
</feature>
<keyword evidence="6 8" id="KW-0408">Iron</keyword>
<dbReference type="GO" id="GO:0016705">
    <property type="term" value="F:oxidoreductase activity, acting on paired donors, with incorporation or reduction of molecular oxygen"/>
    <property type="evidence" value="ECO:0007669"/>
    <property type="project" value="InterPro"/>
</dbReference>
<evidence type="ECO:0000256" key="1">
    <source>
        <dbReference type="ARBA" id="ARBA00001971"/>
    </source>
</evidence>
<evidence type="ECO:0000256" key="7">
    <source>
        <dbReference type="ARBA" id="ARBA00023033"/>
    </source>
</evidence>
<evidence type="ECO:0000313" key="11">
    <source>
        <dbReference type="EMBL" id="RYR79794.1"/>
    </source>
</evidence>
<keyword evidence="9" id="KW-1133">Transmembrane helix</keyword>
<feature type="signal peptide" evidence="10">
    <location>
        <begin position="1"/>
        <end position="22"/>
    </location>
</feature>
<evidence type="ECO:0000256" key="3">
    <source>
        <dbReference type="ARBA" id="ARBA00022617"/>
    </source>
</evidence>
<dbReference type="InterPro" id="IPR001128">
    <property type="entry name" value="Cyt_P450"/>
</dbReference>
<dbReference type="GO" id="GO:0004497">
    <property type="term" value="F:monooxygenase activity"/>
    <property type="evidence" value="ECO:0007669"/>
    <property type="project" value="UniProtKB-KW"/>
</dbReference>
<dbReference type="STRING" id="3818.A0A445EWK1"/>
<dbReference type="InterPro" id="IPR017972">
    <property type="entry name" value="Cyt_P450_CS"/>
</dbReference>
<keyword evidence="12" id="KW-1185">Reference proteome</keyword>
<keyword evidence="9" id="KW-0812">Transmembrane</keyword>
<proteinExistence type="inferred from homology"/>
<dbReference type="PANTHER" id="PTHR47955:SF8">
    <property type="entry name" value="CYTOCHROME P450 71D11-LIKE"/>
    <property type="match status" value="1"/>
</dbReference>
<keyword evidence="3 8" id="KW-0349">Heme</keyword>
<dbReference type="EMBL" id="SDMP01000001">
    <property type="protein sequence ID" value="RYR79794.1"/>
    <property type="molecule type" value="Genomic_DNA"/>
</dbReference>
<dbReference type="GO" id="GO:0020037">
    <property type="term" value="F:heme binding"/>
    <property type="evidence" value="ECO:0007669"/>
    <property type="project" value="InterPro"/>
</dbReference>
<keyword evidence="7" id="KW-0503">Monooxygenase</keyword>
<evidence type="ECO:0000256" key="9">
    <source>
        <dbReference type="SAM" id="Phobius"/>
    </source>
</evidence>
<dbReference type="Proteomes" id="UP000289738">
    <property type="component" value="Chromosome A01"/>
</dbReference>
<dbReference type="PANTHER" id="PTHR47955">
    <property type="entry name" value="CYTOCHROME P450 FAMILY 71 PROTEIN"/>
    <property type="match status" value="1"/>
</dbReference>
<dbReference type="CDD" id="cd11072">
    <property type="entry name" value="CYP71-like"/>
    <property type="match status" value="2"/>
</dbReference>
<dbReference type="AlphaFoldDB" id="A0A445EWK1"/>
<dbReference type="GO" id="GO:0005506">
    <property type="term" value="F:iron ion binding"/>
    <property type="evidence" value="ECO:0007669"/>
    <property type="project" value="InterPro"/>
</dbReference>
<dbReference type="InterPro" id="IPR002401">
    <property type="entry name" value="Cyt_P450_E_grp-I"/>
</dbReference>
<dbReference type="Gene3D" id="1.10.630.10">
    <property type="entry name" value="Cytochrome P450"/>
    <property type="match status" value="2"/>
</dbReference>
<keyword evidence="5" id="KW-0560">Oxidoreductase</keyword>
<evidence type="ECO:0000256" key="2">
    <source>
        <dbReference type="ARBA" id="ARBA00010617"/>
    </source>
</evidence>
<dbReference type="InterPro" id="IPR036396">
    <property type="entry name" value="Cyt_P450_sf"/>
</dbReference>
<dbReference type="PROSITE" id="PS00086">
    <property type="entry name" value="CYTOCHROME_P450"/>
    <property type="match status" value="2"/>
</dbReference>
<reference evidence="11 12" key="1">
    <citation type="submission" date="2019-01" db="EMBL/GenBank/DDBJ databases">
        <title>Sequencing of cultivated peanut Arachis hypogaea provides insights into genome evolution and oil improvement.</title>
        <authorList>
            <person name="Chen X."/>
        </authorList>
    </citation>
    <scope>NUCLEOTIDE SEQUENCE [LARGE SCALE GENOMIC DNA]</scope>
    <source>
        <strain evidence="12">cv. Fuhuasheng</strain>
        <tissue evidence="11">Leaves</tissue>
    </source>
</reference>
<dbReference type="FunFam" id="1.10.630.10:FF:000008">
    <property type="entry name" value="Cytochrome P450 71D8"/>
    <property type="match status" value="2"/>
</dbReference>
<comment type="cofactor">
    <cofactor evidence="1 8">
        <name>heme</name>
        <dbReference type="ChEBI" id="CHEBI:30413"/>
    </cofactor>
</comment>
<sequence>MSRFHYTCAFSLLNLIFLKTMAIFSSLPTMDSPIPTISFTSMIISLLLFMIMAYKIIMKNPNNKSLKLPPGPNKLPIIGNIHNLFGSPLPHHTLRDLSTKYGPLMHLKLGEVSTIVVSSPEYAKEFLKTHDLNFSSRTPILASKIMSYGSKGLSFSPYGDYYRHLRKICVLELLSSKRVQSFQPIRVEELNNLIKLIASKEGSPINLSKQVFSTISTIASRSAYGTKCRYHKEFISVVREATLISGGFEIGDLYPSITWLQYVSGLKPKLEKLHREADQIMQNIFSDHREMKASQEQSDDVEANEYLLDVLLKFQDSNNQQEFQLTDDSIKAVILDIFAAGTETSATTVLWAMAEMIKNPLIMKKAQAEVREVLDKEGISGIEKLKYLKSVVKETLRLHPPGAFLLPRECGKDCEINGYHIPSKSKVIINAWAIGRDPNHWVEAERFNPERFMNSTIDYIGNNLELIPFGAGRRMCPGITFGVASTESTLAMLLYHFDWKLPNGMKIQDLDMSEIFGVAVMRKENLCLVPITSHQISGVCVCLVGRDVHLISITGLYHNLTYLTKSYSSFPIMEFILHYLSSNSTLSFFLFLFTAVFIIFSRSKPKPQNSKLPPGPSKLPFIGNIHQLSSMPHRGLTKLSQEYGPLMHIKLGSLSTIVVSSPEMAKEVMRTHDIIFANRPHNLAIDVITYGSKGMSFSPYGSYWRQMRKICTFELLTPKRVESFRLIREQEASNLVKDLSSNHGSIINFSKVIYSVSYGLTSRVAFGEKSTDQEAFIQVMKDVLKVVSGFSLADLYPSIGVLSVVTGLRSKAERIHQEVDRILEKIVRNHKERKEMNEKSTEDIVDVLLKLQKHSNLEHPLSDNVIKATILDIFAAGSGTSAKTLEWSMSELIKNPSVMERAQAEVRRVFDSRGCVDEANLHELHYLKSVIKETLRLHAPVPLLLPRECSERCEINGYEIPAKSRVVVNAWGIGRDPRYWKEVEKFDPERFIDGSVDFKGADFEFIPFGAGRRICPGITFGVASVELILANLLFHFDWKLPNGEKHEDLDMSESFGLSIRRKHDLYLIPSAYHYSSN</sequence>
<dbReference type="PRINTS" id="PR00385">
    <property type="entry name" value="P450"/>
</dbReference>
<evidence type="ECO:0000256" key="8">
    <source>
        <dbReference type="PIRSR" id="PIRSR602401-1"/>
    </source>
</evidence>
<dbReference type="Pfam" id="PF00067">
    <property type="entry name" value="p450"/>
    <property type="match status" value="2"/>
</dbReference>
<feature type="transmembrane region" description="Helical" evidence="9">
    <location>
        <begin position="38"/>
        <end position="57"/>
    </location>
</feature>
<keyword evidence="10" id="KW-0732">Signal</keyword>
<comment type="caution">
    <text evidence="11">The sequence shown here is derived from an EMBL/GenBank/DDBJ whole genome shotgun (WGS) entry which is preliminary data.</text>
</comment>
<organism evidence="11 12">
    <name type="scientific">Arachis hypogaea</name>
    <name type="common">Peanut</name>
    <dbReference type="NCBI Taxonomy" id="3818"/>
    <lineage>
        <taxon>Eukaryota</taxon>
        <taxon>Viridiplantae</taxon>
        <taxon>Streptophyta</taxon>
        <taxon>Embryophyta</taxon>
        <taxon>Tracheophyta</taxon>
        <taxon>Spermatophyta</taxon>
        <taxon>Magnoliopsida</taxon>
        <taxon>eudicotyledons</taxon>
        <taxon>Gunneridae</taxon>
        <taxon>Pentapetalae</taxon>
        <taxon>rosids</taxon>
        <taxon>fabids</taxon>
        <taxon>Fabales</taxon>
        <taxon>Fabaceae</taxon>
        <taxon>Papilionoideae</taxon>
        <taxon>50 kb inversion clade</taxon>
        <taxon>dalbergioids sensu lato</taxon>
        <taxon>Dalbergieae</taxon>
        <taxon>Pterocarpus clade</taxon>
        <taxon>Arachis</taxon>
    </lineage>
</organism>
<name>A0A445EWK1_ARAHY</name>